<feature type="compositionally biased region" description="Gly residues" evidence="1">
    <location>
        <begin position="185"/>
        <end position="195"/>
    </location>
</feature>
<dbReference type="Proteomes" id="UP001305414">
    <property type="component" value="Unassembled WGS sequence"/>
</dbReference>
<sequence>MPYYESSQEWLRQSALLIEARPSTVSIFFSRFHRSNQTNRFKSQTRITTNYHLTDKTGSSKKRQKRRQQALEEAKQQFSSNTTATTQAQPRASLTIKTYDPCSGACLKYRTTKAAEVSRLILSIGQLGRKMAALPADTATTTTDAVMGDAEEVVPEKVETTTSSATTAATGGNAKGQAPTQQGQGQTGSGGGGGGKGKKKRGKK</sequence>
<keyword evidence="4" id="KW-1185">Reference proteome</keyword>
<feature type="domain" description="SRP9" evidence="2">
    <location>
        <begin position="43"/>
        <end position="131"/>
    </location>
</feature>
<accession>A0AAN7UKC1</accession>
<evidence type="ECO:0000313" key="3">
    <source>
        <dbReference type="EMBL" id="KAK5627796.1"/>
    </source>
</evidence>
<feature type="region of interest" description="Disordered" evidence="1">
    <location>
        <begin position="143"/>
        <end position="204"/>
    </location>
</feature>
<comment type="caution">
    <text evidence="3">The sequence shown here is derived from an EMBL/GenBank/DDBJ whole genome shotgun (WGS) entry which is preliminary data.</text>
</comment>
<evidence type="ECO:0000313" key="4">
    <source>
        <dbReference type="Proteomes" id="UP001305414"/>
    </source>
</evidence>
<proteinExistence type="predicted"/>
<organism evidence="3 4">
    <name type="scientific">Xylaria bambusicola</name>
    <dbReference type="NCBI Taxonomy" id="326684"/>
    <lineage>
        <taxon>Eukaryota</taxon>
        <taxon>Fungi</taxon>
        <taxon>Dikarya</taxon>
        <taxon>Ascomycota</taxon>
        <taxon>Pezizomycotina</taxon>
        <taxon>Sordariomycetes</taxon>
        <taxon>Xylariomycetidae</taxon>
        <taxon>Xylariales</taxon>
        <taxon>Xylariaceae</taxon>
        <taxon>Xylaria</taxon>
    </lineage>
</organism>
<gene>
    <name evidence="3" type="ORF">RRF57_003511</name>
</gene>
<dbReference type="AlphaFoldDB" id="A0AAN7UKC1"/>
<dbReference type="GO" id="GO:0005786">
    <property type="term" value="C:signal recognition particle, endoplasmic reticulum targeting"/>
    <property type="evidence" value="ECO:0007669"/>
    <property type="project" value="TreeGrafter"/>
</dbReference>
<dbReference type="GO" id="GO:0006614">
    <property type="term" value="P:SRP-dependent cotranslational protein targeting to membrane"/>
    <property type="evidence" value="ECO:0007669"/>
    <property type="project" value="InterPro"/>
</dbReference>
<dbReference type="InterPro" id="IPR039914">
    <property type="entry name" value="SRP9-like"/>
</dbReference>
<name>A0AAN7UKC1_9PEZI</name>
<dbReference type="Pfam" id="PF05486">
    <property type="entry name" value="SRP9-21"/>
    <property type="match status" value="1"/>
</dbReference>
<feature type="compositionally biased region" description="Low complexity" evidence="1">
    <location>
        <begin position="160"/>
        <end position="184"/>
    </location>
</feature>
<evidence type="ECO:0000256" key="1">
    <source>
        <dbReference type="SAM" id="MobiDB-lite"/>
    </source>
</evidence>
<protein>
    <recommendedName>
        <fullName evidence="2">SRP9 domain-containing protein</fullName>
    </recommendedName>
</protein>
<dbReference type="PANTHER" id="PTHR12834">
    <property type="entry name" value="SIGNAL RECOGNITION PARTICLE 9 KDA PROTEIN"/>
    <property type="match status" value="1"/>
</dbReference>
<reference evidence="3 4" key="1">
    <citation type="submission" date="2023-10" db="EMBL/GenBank/DDBJ databases">
        <title>Draft genome sequence of Xylaria bambusicola isolate GMP-LS, the root and basal stem rot pathogen of sugarcane in Indonesia.</title>
        <authorList>
            <person name="Selvaraj P."/>
            <person name="Muralishankar V."/>
            <person name="Muruganantham S."/>
            <person name="Sp S."/>
            <person name="Haryani S."/>
            <person name="Lau K.J.X."/>
            <person name="Naqvi N.I."/>
        </authorList>
    </citation>
    <scope>NUCLEOTIDE SEQUENCE [LARGE SCALE GENOMIC DNA]</scope>
    <source>
        <strain evidence="3">GMP-LS</strain>
    </source>
</reference>
<dbReference type="InterPro" id="IPR039432">
    <property type="entry name" value="SRP9_dom"/>
</dbReference>
<evidence type="ECO:0000259" key="2">
    <source>
        <dbReference type="Pfam" id="PF05486"/>
    </source>
</evidence>
<dbReference type="PANTHER" id="PTHR12834:SF12">
    <property type="entry name" value="SIGNAL RECOGNITION PARTICLE 9 KDA PROTEIN"/>
    <property type="match status" value="1"/>
</dbReference>
<dbReference type="EMBL" id="JAWHQM010000006">
    <property type="protein sequence ID" value="KAK5627796.1"/>
    <property type="molecule type" value="Genomic_DNA"/>
</dbReference>